<dbReference type="Gene3D" id="1.25.40.10">
    <property type="entry name" value="Tetratricopeptide repeat domain"/>
    <property type="match status" value="2"/>
</dbReference>
<dbReference type="AlphaFoldDB" id="A0A2R3Z9W1"/>
<keyword evidence="6" id="KW-1185">Reference proteome</keyword>
<dbReference type="OrthoDB" id="9797341at2"/>
<dbReference type="PANTHER" id="PTHR44688:SF16">
    <property type="entry name" value="DNA-BINDING TRANSCRIPTIONAL ACTIVATOR DEVR_DOSR"/>
    <property type="match status" value="1"/>
</dbReference>
<dbReference type="SUPFAM" id="SSF48452">
    <property type="entry name" value="TPR-like"/>
    <property type="match status" value="2"/>
</dbReference>
<dbReference type="SUPFAM" id="SSF46894">
    <property type="entry name" value="C-terminal effector domain of the bipartite response regulators"/>
    <property type="match status" value="1"/>
</dbReference>
<dbReference type="SMART" id="SM00028">
    <property type="entry name" value="TPR"/>
    <property type="match status" value="3"/>
</dbReference>
<keyword evidence="2" id="KW-0238">DNA-binding</keyword>
<evidence type="ECO:0000259" key="4">
    <source>
        <dbReference type="PROSITE" id="PS50043"/>
    </source>
</evidence>
<gene>
    <name evidence="5" type="ORF">C7S20_18530</name>
</gene>
<dbReference type="InterPro" id="IPR019734">
    <property type="entry name" value="TPR_rpt"/>
</dbReference>
<dbReference type="PANTHER" id="PTHR44688">
    <property type="entry name" value="DNA-BINDING TRANSCRIPTIONAL ACTIVATOR DEVR_DOSR"/>
    <property type="match status" value="1"/>
</dbReference>
<evidence type="ECO:0000313" key="5">
    <source>
        <dbReference type="EMBL" id="AVR47083.1"/>
    </source>
</evidence>
<accession>A0A2R3Z9W1</accession>
<dbReference type="InterPro" id="IPR011990">
    <property type="entry name" value="TPR-like_helical_dom_sf"/>
</dbReference>
<protein>
    <submittedName>
        <fullName evidence="5">Helix-turn-helix transcriptional regulator</fullName>
    </submittedName>
</protein>
<name>A0A2R3Z9W1_9FLAO</name>
<reference evidence="6" key="1">
    <citation type="submission" date="2018-03" db="EMBL/GenBank/DDBJ databases">
        <title>Gramella fulva sp. nov., isolated from a dry surface of tidal flat.</title>
        <authorList>
            <person name="Hwang S.H."/>
            <person name="Hwang W.M."/>
            <person name="Kang K."/>
            <person name="Ahn T.-Y."/>
        </authorList>
    </citation>
    <scope>NUCLEOTIDE SEQUENCE [LARGE SCALE GENOMIC DNA]</scope>
    <source>
        <strain evidence="6">SH35</strain>
    </source>
</reference>
<dbReference type="EMBL" id="CP028136">
    <property type="protein sequence ID" value="AVR47083.1"/>
    <property type="molecule type" value="Genomic_DNA"/>
</dbReference>
<dbReference type="GO" id="GO:0006355">
    <property type="term" value="P:regulation of DNA-templated transcription"/>
    <property type="evidence" value="ECO:0007669"/>
    <property type="project" value="InterPro"/>
</dbReference>
<evidence type="ECO:0000256" key="1">
    <source>
        <dbReference type="ARBA" id="ARBA00023015"/>
    </source>
</evidence>
<dbReference type="InterPro" id="IPR016032">
    <property type="entry name" value="Sig_transdc_resp-reg_C-effctor"/>
</dbReference>
<dbReference type="Pfam" id="PF00196">
    <property type="entry name" value="GerE"/>
    <property type="match status" value="1"/>
</dbReference>
<dbReference type="KEGG" id="grs:C7S20_18530"/>
<dbReference type="GO" id="GO:0003677">
    <property type="term" value="F:DNA binding"/>
    <property type="evidence" value="ECO:0007669"/>
    <property type="project" value="UniProtKB-KW"/>
</dbReference>
<dbReference type="Gene3D" id="1.10.10.10">
    <property type="entry name" value="Winged helix-like DNA-binding domain superfamily/Winged helix DNA-binding domain"/>
    <property type="match status" value="1"/>
</dbReference>
<evidence type="ECO:0000313" key="6">
    <source>
        <dbReference type="Proteomes" id="UP000241507"/>
    </source>
</evidence>
<dbReference type="SMART" id="SM00421">
    <property type="entry name" value="HTH_LUXR"/>
    <property type="match status" value="1"/>
</dbReference>
<dbReference type="InterPro" id="IPR000792">
    <property type="entry name" value="Tscrpt_reg_LuxR_C"/>
</dbReference>
<organism evidence="5 6">
    <name type="scientific">Christiangramia fulva</name>
    <dbReference type="NCBI Taxonomy" id="2126553"/>
    <lineage>
        <taxon>Bacteria</taxon>
        <taxon>Pseudomonadati</taxon>
        <taxon>Bacteroidota</taxon>
        <taxon>Flavobacteriia</taxon>
        <taxon>Flavobacteriales</taxon>
        <taxon>Flavobacteriaceae</taxon>
        <taxon>Christiangramia</taxon>
    </lineage>
</organism>
<evidence type="ECO:0000256" key="2">
    <source>
        <dbReference type="ARBA" id="ARBA00023125"/>
    </source>
</evidence>
<evidence type="ECO:0000256" key="3">
    <source>
        <dbReference type="ARBA" id="ARBA00023163"/>
    </source>
</evidence>
<proteinExistence type="predicted"/>
<dbReference type="PROSITE" id="PS50043">
    <property type="entry name" value="HTH_LUXR_2"/>
    <property type="match status" value="1"/>
</dbReference>
<keyword evidence="1" id="KW-0805">Transcription regulation</keyword>
<dbReference type="Proteomes" id="UP000241507">
    <property type="component" value="Chromosome"/>
</dbReference>
<dbReference type="PRINTS" id="PR00038">
    <property type="entry name" value="HTHLUXR"/>
</dbReference>
<keyword evidence="3" id="KW-0804">Transcription</keyword>
<dbReference type="InterPro" id="IPR036388">
    <property type="entry name" value="WH-like_DNA-bd_sf"/>
</dbReference>
<sequence>MNQKFQNWTQIYVQLQKAEQKQALEPNDLEKYALAAYLTGRDSESFQILEKAHQAYLDGKNTHKAVSCAFWLGLMLINAGEKARGGGWMARGQRLLTELGNKDCAEKGFLLVPQALGELSAGRGAIAQQIFERVISAGEKFRNNDLLVLGRLGLAQAMIQQDDYSEGVKLLDEIMIMLETEEIYPLVNGIVYCAAIETCRNVWDMKRAQEWTSALSRWCDLQPDIVPFRGECLVRRAEIFQLHGEWKEALEQIIKACEFLVQHSRVSATAEAFYRQAELHRLTGNMEKAESCYHEAAKRGKNPQPGLALLRLLQGQKEMAETSINNTLQETKDPKKRAELLPAVVKIKTYLKNLTEAAAAEKELSGIAAKLEVPYLQALSRYCNSTVLYAQGNFPPALEHLQKSLKTWNRLNFPYETACARELKGLLYSKLKDKDSSEAELIAAKWIFEQLNAKPDLERLKKTLNKEEKLNTYGLSLRELQVLRLVASGKTNKTLADELFISERTVDRHVSNIFNKLGVSSRVEATAFAFTNNLLSKNPE</sequence>
<dbReference type="CDD" id="cd06170">
    <property type="entry name" value="LuxR_C_like"/>
    <property type="match status" value="1"/>
</dbReference>
<dbReference type="RefSeq" id="WP_107013853.1">
    <property type="nucleotide sequence ID" value="NZ_CP028136.1"/>
</dbReference>
<feature type="domain" description="HTH luxR-type" evidence="4">
    <location>
        <begin position="466"/>
        <end position="533"/>
    </location>
</feature>